<protein>
    <submittedName>
        <fullName evidence="2">Uncharacterized protein</fullName>
    </submittedName>
</protein>
<feature type="non-terminal residue" evidence="2">
    <location>
        <position position="189"/>
    </location>
</feature>
<keyword evidence="1" id="KW-0472">Membrane</keyword>
<dbReference type="AlphaFoldDB" id="A0A9P7FN21"/>
<comment type="caution">
    <text evidence="2">The sequence shown here is derived from an EMBL/GenBank/DDBJ whole genome shotgun (WGS) entry which is preliminary data.</text>
</comment>
<feature type="transmembrane region" description="Helical" evidence="1">
    <location>
        <begin position="91"/>
        <end position="114"/>
    </location>
</feature>
<feature type="transmembrane region" description="Helical" evidence="1">
    <location>
        <begin position="12"/>
        <end position="36"/>
    </location>
</feature>
<reference evidence="2" key="2">
    <citation type="submission" date="2021-10" db="EMBL/GenBank/DDBJ databases">
        <title>Phylogenomics reveals ancestral predisposition of the termite-cultivated fungus Termitomyces towards a domesticated lifestyle.</title>
        <authorList>
            <person name="Auxier B."/>
            <person name="Grum-Grzhimaylo A."/>
            <person name="Cardenas M.E."/>
            <person name="Lodge J.D."/>
            <person name="Laessoe T."/>
            <person name="Pedersen O."/>
            <person name="Smith M.E."/>
            <person name="Kuyper T.W."/>
            <person name="Franco-Molano E.A."/>
            <person name="Baroni T.J."/>
            <person name="Aanen D.K."/>
        </authorList>
    </citation>
    <scope>NUCLEOTIDE SEQUENCE</scope>
    <source>
        <strain evidence="2">D49</strain>
    </source>
</reference>
<evidence type="ECO:0000313" key="3">
    <source>
        <dbReference type="Proteomes" id="UP000717328"/>
    </source>
</evidence>
<gene>
    <name evidence="2" type="ORF">H0H81_012680</name>
</gene>
<sequence>IWRAHVIWGRKWHISALPFLILSAGAACGLATIIISFTSPRFVFNPSILSWVTATLALNMATQLSSTILIAIKVYRAAAASSRSRSRYMSLVWLIVESGAIYTTAAIAQLVMCITKLNGGIMLEMMLAQLSAIAPGLILIRVGLGVAYDGTNETAREEVVLTTLHDTIPSTIGTMGQSSSTKSVADTLS</sequence>
<name>A0A9P7FN21_9AGAR</name>
<feature type="transmembrane region" description="Helical" evidence="1">
    <location>
        <begin position="48"/>
        <end position="71"/>
    </location>
</feature>
<dbReference type="EMBL" id="JABCKI010006200">
    <property type="protein sequence ID" value="KAG5635027.1"/>
    <property type="molecule type" value="Genomic_DNA"/>
</dbReference>
<dbReference type="Proteomes" id="UP000717328">
    <property type="component" value="Unassembled WGS sequence"/>
</dbReference>
<evidence type="ECO:0000256" key="1">
    <source>
        <dbReference type="SAM" id="Phobius"/>
    </source>
</evidence>
<proteinExistence type="predicted"/>
<reference evidence="2" key="1">
    <citation type="submission" date="2021-02" db="EMBL/GenBank/DDBJ databases">
        <authorList>
            <person name="Nieuwenhuis M."/>
            <person name="Van De Peppel L.J.J."/>
        </authorList>
    </citation>
    <scope>NUCLEOTIDE SEQUENCE</scope>
    <source>
        <strain evidence="2">D49</strain>
    </source>
</reference>
<keyword evidence="3" id="KW-1185">Reference proteome</keyword>
<feature type="transmembrane region" description="Helical" evidence="1">
    <location>
        <begin position="126"/>
        <end position="148"/>
    </location>
</feature>
<evidence type="ECO:0000313" key="2">
    <source>
        <dbReference type="EMBL" id="KAG5635027.1"/>
    </source>
</evidence>
<keyword evidence="1" id="KW-0812">Transmembrane</keyword>
<organism evidence="2 3">
    <name type="scientific">Sphagnurus paluster</name>
    <dbReference type="NCBI Taxonomy" id="117069"/>
    <lineage>
        <taxon>Eukaryota</taxon>
        <taxon>Fungi</taxon>
        <taxon>Dikarya</taxon>
        <taxon>Basidiomycota</taxon>
        <taxon>Agaricomycotina</taxon>
        <taxon>Agaricomycetes</taxon>
        <taxon>Agaricomycetidae</taxon>
        <taxon>Agaricales</taxon>
        <taxon>Tricholomatineae</taxon>
        <taxon>Lyophyllaceae</taxon>
        <taxon>Sphagnurus</taxon>
    </lineage>
</organism>
<keyword evidence="1" id="KW-1133">Transmembrane helix</keyword>
<accession>A0A9P7FN21</accession>
<dbReference type="OrthoDB" id="3186354at2759"/>